<dbReference type="Gene3D" id="3.40.30.10">
    <property type="entry name" value="Glutaredoxin"/>
    <property type="match status" value="1"/>
</dbReference>
<protein>
    <recommendedName>
        <fullName evidence="3">Thioredoxin family protein</fullName>
    </recommendedName>
</protein>
<dbReference type="AlphaFoldDB" id="A0A511Z5T2"/>
<comment type="caution">
    <text evidence="1">The sequence shown here is derived from an EMBL/GenBank/DDBJ whole genome shotgun (WGS) entry which is preliminary data.</text>
</comment>
<name>A0A511Z5T2_9BACL</name>
<reference evidence="1 2" key="1">
    <citation type="submission" date="2019-07" db="EMBL/GenBank/DDBJ databases">
        <title>Whole genome shotgun sequence of Sporosarcina luteola NBRC 105378.</title>
        <authorList>
            <person name="Hosoyama A."/>
            <person name="Uohara A."/>
            <person name="Ohji S."/>
            <person name="Ichikawa N."/>
        </authorList>
    </citation>
    <scope>NUCLEOTIDE SEQUENCE [LARGE SCALE GENOMIC DNA]</scope>
    <source>
        <strain evidence="1 2">NBRC 105378</strain>
    </source>
</reference>
<sequence>MHIHFYTKPGCHLCDEAEAMMKLVAEDFPLTWTTINIEKDDESHEKYMLMIPVLENDGEVLLYGSISYVDLVDLF</sequence>
<accession>A0A511Z5T2</accession>
<dbReference type="Pfam" id="PF05768">
    <property type="entry name" value="Glrx-like"/>
    <property type="match status" value="1"/>
</dbReference>
<proteinExistence type="predicted"/>
<evidence type="ECO:0008006" key="3">
    <source>
        <dbReference type="Google" id="ProtNLM"/>
    </source>
</evidence>
<dbReference type="RefSeq" id="WP_147056166.1">
    <property type="nucleotide sequence ID" value="NZ_BJYL01000015.1"/>
</dbReference>
<dbReference type="EMBL" id="BJYL01000015">
    <property type="protein sequence ID" value="GEN82796.1"/>
    <property type="molecule type" value="Genomic_DNA"/>
</dbReference>
<evidence type="ECO:0000313" key="1">
    <source>
        <dbReference type="EMBL" id="GEN82796.1"/>
    </source>
</evidence>
<keyword evidence="2" id="KW-1185">Reference proteome</keyword>
<dbReference type="InterPro" id="IPR036249">
    <property type="entry name" value="Thioredoxin-like_sf"/>
</dbReference>
<dbReference type="Proteomes" id="UP000321901">
    <property type="component" value="Unassembled WGS sequence"/>
</dbReference>
<gene>
    <name evidence="1" type="ORF">SLU01_11080</name>
</gene>
<organism evidence="1 2">
    <name type="scientific">Sporosarcina luteola</name>
    <dbReference type="NCBI Taxonomy" id="582850"/>
    <lineage>
        <taxon>Bacteria</taxon>
        <taxon>Bacillati</taxon>
        <taxon>Bacillota</taxon>
        <taxon>Bacilli</taxon>
        <taxon>Bacillales</taxon>
        <taxon>Caryophanaceae</taxon>
        <taxon>Sporosarcina</taxon>
    </lineage>
</organism>
<dbReference type="OrthoDB" id="32865at2"/>
<dbReference type="SUPFAM" id="SSF52833">
    <property type="entry name" value="Thioredoxin-like"/>
    <property type="match status" value="1"/>
</dbReference>
<dbReference type="InterPro" id="IPR008554">
    <property type="entry name" value="Glutaredoxin-like"/>
</dbReference>
<evidence type="ECO:0000313" key="2">
    <source>
        <dbReference type="Proteomes" id="UP000321901"/>
    </source>
</evidence>